<dbReference type="GeneID" id="66115169"/>
<accession>A0A9P7V7M3</accession>
<comment type="similarity">
    <text evidence="2">Belongs to the NAD(P)-dependent epimerase/dehydratase family. Dihydroflavonol-4-reductase subfamily.</text>
</comment>
<dbReference type="OrthoDB" id="2735536at2759"/>
<comment type="caution">
    <text evidence="4">The sequence shown here is derived from an EMBL/GenBank/DDBJ whole genome shotgun (WGS) entry which is preliminary data.</text>
</comment>
<sequence>MPETVFITGVSGYIALNVALQLSEKGYHIVGTVRTKDKGEYLVRQLGADKFSYEIVTDLDKENCFDEALAAHPEVTVVLHIASPCFFTTTDAERDILKPAIEGTKNILSGILRKAPQVRRVVHTSSDSAIMSFKEEHVPTKTFDETTWNENTYEDSLVSPFEAYYGSKALGEKYAWKFVKENPVNFTLATICPSYVFGPQPFDEPFGGKSFVNASNEEILGLLSLKSEEEFEDLTGGYIYCRDIARAHIEAFERDDLVGKRLLVTNGSFGSQYILDLIHKMFPQLASSVIKGPNPGQGKEVMASKLAKVDNSRTRKLLTWGFKDLEDIVKETVQQFLNNTQSS</sequence>
<dbReference type="InterPro" id="IPR001509">
    <property type="entry name" value="Epimerase_deHydtase"/>
</dbReference>
<dbReference type="PANTHER" id="PTHR10366:SF844">
    <property type="entry name" value="NADPH-DEPENDENT METHYLGLYOXAL REDUCTASE GRE2"/>
    <property type="match status" value="1"/>
</dbReference>
<keyword evidence="1" id="KW-0560">Oxidoreductase</keyword>
<reference evidence="4" key="1">
    <citation type="submission" date="2021-03" db="EMBL/GenBank/DDBJ databases">
        <authorList>
            <person name="Palmer J.M."/>
        </authorList>
    </citation>
    <scope>NUCLEOTIDE SEQUENCE</scope>
    <source>
        <strain evidence="4">ARV_011</strain>
    </source>
</reference>
<dbReference type="SUPFAM" id="SSF51735">
    <property type="entry name" value="NAD(P)-binding Rossmann-fold domains"/>
    <property type="match status" value="1"/>
</dbReference>
<protein>
    <recommendedName>
        <fullName evidence="3">NAD-dependent epimerase/dehydratase domain-containing protein</fullName>
    </recommendedName>
</protein>
<dbReference type="Proteomes" id="UP000790833">
    <property type="component" value="Unassembled WGS sequence"/>
</dbReference>
<evidence type="ECO:0000256" key="1">
    <source>
        <dbReference type="ARBA" id="ARBA00023002"/>
    </source>
</evidence>
<dbReference type="Pfam" id="PF01370">
    <property type="entry name" value="Epimerase"/>
    <property type="match status" value="1"/>
</dbReference>
<dbReference type="GO" id="GO:0016616">
    <property type="term" value="F:oxidoreductase activity, acting on the CH-OH group of donors, NAD or NADP as acceptor"/>
    <property type="evidence" value="ECO:0007669"/>
    <property type="project" value="TreeGrafter"/>
</dbReference>
<evidence type="ECO:0000313" key="5">
    <source>
        <dbReference type="Proteomes" id="UP000790833"/>
    </source>
</evidence>
<dbReference type="AlphaFoldDB" id="A0A9P7V7M3"/>
<evidence type="ECO:0000256" key="2">
    <source>
        <dbReference type="ARBA" id="ARBA00023445"/>
    </source>
</evidence>
<feature type="domain" description="NAD-dependent epimerase/dehydratase" evidence="3">
    <location>
        <begin position="5"/>
        <end position="256"/>
    </location>
</feature>
<name>A0A9P7V7M3_9ASCO</name>
<dbReference type="RefSeq" id="XP_043047946.1">
    <property type="nucleotide sequence ID" value="XM_043192578.1"/>
</dbReference>
<keyword evidence="5" id="KW-1185">Reference proteome</keyword>
<proteinExistence type="inferred from homology"/>
<dbReference type="PANTHER" id="PTHR10366">
    <property type="entry name" value="NAD DEPENDENT EPIMERASE/DEHYDRATASE"/>
    <property type="match status" value="1"/>
</dbReference>
<dbReference type="InterPro" id="IPR036291">
    <property type="entry name" value="NAD(P)-bd_dom_sf"/>
</dbReference>
<evidence type="ECO:0000259" key="3">
    <source>
        <dbReference type="Pfam" id="PF01370"/>
    </source>
</evidence>
<dbReference type="Gene3D" id="3.40.50.720">
    <property type="entry name" value="NAD(P)-binding Rossmann-like Domain"/>
    <property type="match status" value="1"/>
</dbReference>
<evidence type="ECO:0000313" key="4">
    <source>
        <dbReference type="EMBL" id="KAG7192396.1"/>
    </source>
</evidence>
<dbReference type="CDD" id="cd05227">
    <property type="entry name" value="AR_SDR_e"/>
    <property type="match status" value="1"/>
</dbReference>
<organism evidence="4 5">
    <name type="scientific">Scheffersomyces spartinae</name>
    <dbReference type="NCBI Taxonomy" id="45513"/>
    <lineage>
        <taxon>Eukaryota</taxon>
        <taxon>Fungi</taxon>
        <taxon>Dikarya</taxon>
        <taxon>Ascomycota</taxon>
        <taxon>Saccharomycotina</taxon>
        <taxon>Pichiomycetes</taxon>
        <taxon>Debaryomycetaceae</taxon>
        <taxon>Scheffersomyces</taxon>
    </lineage>
</organism>
<dbReference type="EMBL" id="JAHMUF010000018">
    <property type="protein sequence ID" value="KAG7192396.1"/>
    <property type="molecule type" value="Genomic_DNA"/>
</dbReference>
<dbReference type="InterPro" id="IPR050425">
    <property type="entry name" value="NAD(P)_dehydrat-like"/>
</dbReference>
<gene>
    <name evidence="4" type="ORF">KQ657_001795</name>
</gene>